<feature type="transmembrane region" description="Helical" evidence="1">
    <location>
        <begin position="20"/>
        <end position="39"/>
    </location>
</feature>
<dbReference type="OrthoDB" id="7405099at2"/>
<accession>A0A1M7S9F7</accession>
<dbReference type="AlphaFoldDB" id="A0A1M7S9F7"/>
<gene>
    <name evidence="2" type="ORF">SAMN02745193_01257</name>
</gene>
<dbReference type="InterPro" id="IPR007973">
    <property type="entry name" value="Pilus_assembly_TraE"/>
</dbReference>
<dbReference type="STRING" id="198312.SAMN02745193_01257"/>
<keyword evidence="3" id="KW-1185">Reference proteome</keyword>
<dbReference type="EMBL" id="FRDF01000006">
    <property type="protein sequence ID" value="SHN55070.1"/>
    <property type="molecule type" value="Genomic_DNA"/>
</dbReference>
<dbReference type="Pfam" id="PF05309">
    <property type="entry name" value="TraE"/>
    <property type="match status" value="1"/>
</dbReference>
<keyword evidence="1" id="KW-0472">Membrane</keyword>
<organism evidence="2 3">
    <name type="scientific">Erythrobacter sanguineus</name>
    <dbReference type="NCBI Taxonomy" id="198312"/>
    <lineage>
        <taxon>Bacteria</taxon>
        <taxon>Pseudomonadati</taxon>
        <taxon>Pseudomonadota</taxon>
        <taxon>Alphaproteobacteria</taxon>
        <taxon>Sphingomonadales</taxon>
        <taxon>Erythrobacteraceae</taxon>
        <taxon>Erythrobacter/Porphyrobacter group</taxon>
        <taxon>Erythrobacter</taxon>
    </lineage>
</organism>
<evidence type="ECO:0000313" key="3">
    <source>
        <dbReference type="Proteomes" id="UP000184391"/>
    </source>
</evidence>
<name>A0A1M7S9F7_9SPHN</name>
<reference evidence="3" key="1">
    <citation type="submission" date="2016-12" db="EMBL/GenBank/DDBJ databases">
        <authorList>
            <person name="Varghese N."/>
            <person name="Submissions S."/>
        </authorList>
    </citation>
    <scope>NUCLEOTIDE SEQUENCE [LARGE SCALE GENOMIC DNA]</scope>
    <source>
        <strain evidence="3">DSM 11032</strain>
    </source>
</reference>
<protein>
    <submittedName>
        <fullName evidence="2">Conjugal transfer pilus assembly protein TraE</fullName>
    </submittedName>
</protein>
<dbReference type="RefSeq" id="WP_072673810.1">
    <property type="nucleotide sequence ID" value="NZ_FRDF01000006.1"/>
</dbReference>
<evidence type="ECO:0000313" key="2">
    <source>
        <dbReference type="EMBL" id="SHN55070.1"/>
    </source>
</evidence>
<dbReference type="Proteomes" id="UP000184391">
    <property type="component" value="Unassembled WGS sequence"/>
</dbReference>
<proteinExistence type="predicted"/>
<keyword evidence="1" id="KW-1133">Transmembrane helix</keyword>
<keyword evidence="1" id="KW-0812">Transmembrane</keyword>
<evidence type="ECO:0000256" key="1">
    <source>
        <dbReference type="SAM" id="Phobius"/>
    </source>
</evidence>
<sequence>MKHEFAYEEAQRHLAQRNRFAALAAMLGLTSLVAIGVAATREESVILVPVTAERLTLTSGALEAQYLELVTRDTALMLLNRAPESLDYWMEQVLKLADPAAHGHLKAALVKIVDEQRGSDISQAFVIARMEVDPGALTATVTGTLKTFVGAQVIASQQRSFAFTWRRRGLSLGLTGFRQLPDPQENQNKDQDQ</sequence>